<dbReference type="Proteomes" id="UP001054945">
    <property type="component" value="Unassembled WGS sequence"/>
</dbReference>
<name>A0AAV4RBU3_CAEEX</name>
<reference evidence="1 2" key="1">
    <citation type="submission" date="2021-06" db="EMBL/GenBank/DDBJ databases">
        <title>Caerostris extrusa draft genome.</title>
        <authorList>
            <person name="Kono N."/>
            <person name="Arakawa K."/>
        </authorList>
    </citation>
    <scope>NUCLEOTIDE SEQUENCE [LARGE SCALE GENOMIC DNA]</scope>
</reference>
<evidence type="ECO:0000313" key="1">
    <source>
        <dbReference type="EMBL" id="GIY19170.1"/>
    </source>
</evidence>
<dbReference type="AlphaFoldDB" id="A0AAV4RBU3"/>
<sequence length="156" mass="17895">MITIIPPDNAYSQNTPLPLQLTPPGSIPGRPSNDQVTFFNPQPPSIHIREEIERPSKMMMQFRKTLSLAFNFVEIAMKTSRNLDLVFEQKNRRLTASKKVCRARCFSPVPLLKVSNDPKVQSQTSYISVHISAEPEIRWRKFELAMIIRLSDEPDT</sequence>
<evidence type="ECO:0000313" key="2">
    <source>
        <dbReference type="Proteomes" id="UP001054945"/>
    </source>
</evidence>
<keyword evidence="2" id="KW-1185">Reference proteome</keyword>
<proteinExistence type="predicted"/>
<protein>
    <submittedName>
        <fullName evidence="1">Uncharacterized protein</fullName>
    </submittedName>
</protein>
<organism evidence="1 2">
    <name type="scientific">Caerostris extrusa</name>
    <name type="common">Bark spider</name>
    <name type="synonym">Caerostris bankana</name>
    <dbReference type="NCBI Taxonomy" id="172846"/>
    <lineage>
        <taxon>Eukaryota</taxon>
        <taxon>Metazoa</taxon>
        <taxon>Ecdysozoa</taxon>
        <taxon>Arthropoda</taxon>
        <taxon>Chelicerata</taxon>
        <taxon>Arachnida</taxon>
        <taxon>Araneae</taxon>
        <taxon>Araneomorphae</taxon>
        <taxon>Entelegynae</taxon>
        <taxon>Araneoidea</taxon>
        <taxon>Araneidae</taxon>
        <taxon>Caerostris</taxon>
    </lineage>
</organism>
<comment type="caution">
    <text evidence="1">The sequence shown here is derived from an EMBL/GenBank/DDBJ whole genome shotgun (WGS) entry which is preliminary data.</text>
</comment>
<accession>A0AAV4RBU3</accession>
<dbReference type="EMBL" id="BPLR01007723">
    <property type="protein sequence ID" value="GIY19170.1"/>
    <property type="molecule type" value="Genomic_DNA"/>
</dbReference>
<gene>
    <name evidence="1" type="ORF">CEXT_642731</name>
</gene>